<feature type="compositionally biased region" description="Basic and acidic residues" evidence="2">
    <location>
        <begin position="775"/>
        <end position="786"/>
    </location>
</feature>
<dbReference type="AlphaFoldDB" id="A0A9W8YKP0"/>
<name>A0A9W8YKP0_9PEZI</name>
<dbReference type="EMBL" id="JAPEVB010000005">
    <property type="protein sequence ID" value="KAJ4387294.1"/>
    <property type="molecule type" value="Genomic_DNA"/>
</dbReference>
<keyword evidence="5" id="KW-1185">Reference proteome</keyword>
<feature type="region of interest" description="Disordered" evidence="2">
    <location>
        <begin position="773"/>
        <end position="884"/>
    </location>
</feature>
<evidence type="ECO:0000313" key="4">
    <source>
        <dbReference type="EMBL" id="KAJ4387294.1"/>
    </source>
</evidence>
<keyword evidence="1" id="KW-0175">Coiled coil</keyword>
<feature type="compositionally biased region" description="Polar residues" evidence="2">
    <location>
        <begin position="804"/>
        <end position="828"/>
    </location>
</feature>
<accession>A0A9W8YKP0</accession>
<evidence type="ECO:0000313" key="5">
    <source>
        <dbReference type="Proteomes" id="UP001140453"/>
    </source>
</evidence>
<comment type="caution">
    <text evidence="4">The sequence shown here is derived from an EMBL/GenBank/DDBJ whole genome shotgun (WGS) entry which is preliminary data.</text>
</comment>
<organism evidence="4 5">
    <name type="scientific">Gnomoniopsis smithogilvyi</name>
    <dbReference type="NCBI Taxonomy" id="1191159"/>
    <lineage>
        <taxon>Eukaryota</taxon>
        <taxon>Fungi</taxon>
        <taxon>Dikarya</taxon>
        <taxon>Ascomycota</taxon>
        <taxon>Pezizomycotina</taxon>
        <taxon>Sordariomycetes</taxon>
        <taxon>Sordariomycetidae</taxon>
        <taxon>Diaporthales</taxon>
        <taxon>Gnomoniaceae</taxon>
        <taxon>Gnomoniopsis</taxon>
    </lineage>
</organism>
<feature type="signal peptide" evidence="3">
    <location>
        <begin position="1"/>
        <end position="24"/>
    </location>
</feature>
<evidence type="ECO:0000256" key="1">
    <source>
        <dbReference type="SAM" id="Coils"/>
    </source>
</evidence>
<feature type="chain" id="PRO_5040908292" evidence="3">
    <location>
        <begin position="25"/>
        <end position="884"/>
    </location>
</feature>
<dbReference type="Proteomes" id="UP001140453">
    <property type="component" value="Unassembled WGS sequence"/>
</dbReference>
<keyword evidence="3" id="KW-0732">Signal</keyword>
<gene>
    <name evidence="4" type="ORF">N0V93_007883</name>
</gene>
<feature type="coiled-coil region" evidence="1">
    <location>
        <begin position="154"/>
        <end position="251"/>
    </location>
</feature>
<feature type="region of interest" description="Disordered" evidence="2">
    <location>
        <begin position="251"/>
        <end position="272"/>
    </location>
</feature>
<reference evidence="4" key="1">
    <citation type="submission" date="2022-10" db="EMBL/GenBank/DDBJ databases">
        <title>Tapping the CABI collections for fungal endophytes: first genome assemblies for Collariella, Neodidymelliopsis, Ascochyta clinopodiicola, Didymella pomorum, Didymosphaeria variabile, Neocosmospora piperis and Neocucurbitaria cava.</title>
        <authorList>
            <person name="Hill R."/>
        </authorList>
    </citation>
    <scope>NUCLEOTIDE SEQUENCE</scope>
    <source>
        <strain evidence="4">IMI 355082</strain>
    </source>
</reference>
<protein>
    <submittedName>
        <fullName evidence="4">Uncharacterized protein</fullName>
    </submittedName>
</protein>
<evidence type="ECO:0000256" key="2">
    <source>
        <dbReference type="SAM" id="MobiDB-lite"/>
    </source>
</evidence>
<evidence type="ECO:0000256" key="3">
    <source>
        <dbReference type="SAM" id="SignalP"/>
    </source>
</evidence>
<sequence>MAIDVREVLDLVLIFMLTAYFCHAKLSTPPPHHTIHADAPETEMHKVETRKVETPEAEIPKTEDIVAQLVEKAMRPVVEWHDSQKQADEKKTAALEASQHAIMSRQKMFEQVTEKHFSKIQDTQKALESRLGRVEENPRAATNETVGMQNKREIQNLHRKLRSEKNERQRAEKRFQSIEDRLTKVALDAELLRAKVQNERQQRIEAEDKSRGAAASMVHLATEVESLQVELDRERRRRQQAEHDLAVEQQATKQAKAFPKPANERSLNSDSDKLSRHAVATFKLYAGKPELPPLPNSTTSCIAVSGRPSLDELAELMDLIRITERKDDPVLNPKSFLTHRLPLYSQPVTSQEPIIQEETLSEDDTVPGGGPITEVQPFTAEHIGKAPEASVQQGDDAGQEVAIDPTELLLAATAVINPPITFSSSVPPPGTWLAQAAKFSGPRPNMSFAEALAAAVPQATEELDVEMAPALDRSSGMGHVHMTVPGVDEEKDMGMLSAPGEASVMEQNIEALPDVYESDVDMLPAQGDSSVAEHAFWTFPSNDGEIDVDMGLTPGDISVVSQATAAFLDNDDKGRMDVVPAHSDDNVVEEAIETLLVNDGNDGNDMLHAPSNSSIIPQGLDTSLGTHRSDDIEMASEGETDDRDLAQLWIELFGYNVDLDTEDLSASMPSTTAEEETPTAHEQLEGHTLPVTVQQPSPATPITEHALYEFVGETHVDKSSTPKSSNTTEKVSWMAHEQLEEQMTPVTVQQPPAENEQVEVFDKWGVLLVPHVPKPKQEQEQSDGHSDTPPTYPSDMQADGWGSWQPQPDPTNAGSSASGSTVNPNQDGHTPPMMIFGTRPLLKMPAGRRHKFTQEQIQKMKEQAADAPRPSPTTPPYVFPQPRW</sequence>
<feature type="compositionally biased region" description="Pro residues" evidence="2">
    <location>
        <begin position="869"/>
        <end position="884"/>
    </location>
</feature>
<proteinExistence type="predicted"/>